<feature type="compositionally biased region" description="Acidic residues" evidence="1">
    <location>
        <begin position="294"/>
        <end position="308"/>
    </location>
</feature>
<feature type="region of interest" description="Disordered" evidence="1">
    <location>
        <begin position="83"/>
        <end position="103"/>
    </location>
</feature>
<dbReference type="InterPro" id="IPR051494">
    <property type="entry name" value="BSD_domain-containing"/>
</dbReference>
<feature type="compositionally biased region" description="Basic and acidic residues" evidence="1">
    <location>
        <begin position="438"/>
        <end position="448"/>
    </location>
</feature>
<dbReference type="GO" id="GO:0005737">
    <property type="term" value="C:cytoplasm"/>
    <property type="evidence" value="ECO:0007669"/>
    <property type="project" value="TreeGrafter"/>
</dbReference>
<dbReference type="AlphaFoldDB" id="A0A564Y5M8"/>
<dbReference type="PANTHER" id="PTHR16019">
    <property type="entry name" value="SYNAPSE-ASSOCIATED PROTEIN"/>
    <property type="match status" value="1"/>
</dbReference>
<accession>A0A564Y5M8</accession>
<feature type="compositionally biased region" description="Acidic residues" evidence="1">
    <location>
        <begin position="396"/>
        <end position="407"/>
    </location>
</feature>
<sequence length="448" mass="49524">MDTNIAEVSPSESGPKPVLPEPQETNYLGWFKLTLSQSADVWNSIKRDINEVAQSVATSDSLNAAKGTASSVYRQFSNAVQSLQQEGAKAEPLPEESTSSSDYPTGDVDFSAQFTHLKSSFTGIVNALERGISELTGGNFNFNFGSSESGISGDNREARIEVIRADPATYEQTPSTTQKDILSYSAWRDAYFDENTYCPHPGIPVFEGESIPEESNFNATITYPSPAQVLEESPVIRSHLLRLVDPDGGNNCGIQECDFWSRYYYRVWCLDVLELRRSRLSKVNVGGDRKNSEMEELDSADAWPELEEKEVKSEEGSNAKVESSTIAGKETKEKPEESEDSQLVPKGTETVLSSPASSVVLVTKEDISGSSEENDENQSNGDEEDLTQQEPRDMNESENEGKDEEEAIQLTPESLKGEVEKMEKELAEFTGNDDDDKSDTGSDWEKWT</sequence>
<feature type="compositionally biased region" description="Acidic residues" evidence="1">
    <location>
        <begin position="372"/>
        <end position="387"/>
    </location>
</feature>
<feature type="compositionally biased region" description="Low complexity" evidence="1">
    <location>
        <begin position="351"/>
        <end position="362"/>
    </location>
</feature>
<gene>
    <name evidence="2" type="ORF">WMSIL1_LOCUS3217</name>
</gene>
<evidence type="ECO:0008006" key="4">
    <source>
        <dbReference type="Google" id="ProtNLM"/>
    </source>
</evidence>
<evidence type="ECO:0000256" key="1">
    <source>
        <dbReference type="SAM" id="MobiDB-lite"/>
    </source>
</evidence>
<protein>
    <recommendedName>
        <fullName evidence="4">BSD domain-containing protein</fullName>
    </recommendedName>
</protein>
<dbReference type="Proteomes" id="UP000321570">
    <property type="component" value="Unassembled WGS sequence"/>
</dbReference>
<feature type="region of interest" description="Disordered" evidence="1">
    <location>
        <begin position="285"/>
        <end position="448"/>
    </location>
</feature>
<name>A0A564Y5M8_HYMDI</name>
<evidence type="ECO:0000313" key="3">
    <source>
        <dbReference type="Proteomes" id="UP000321570"/>
    </source>
</evidence>
<dbReference type="EMBL" id="CABIJS010000089">
    <property type="protein sequence ID" value="VUZ42540.1"/>
    <property type="molecule type" value="Genomic_DNA"/>
</dbReference>
<evidence type="ECO:0000313" key="2">
    <source>
        <dbReference type="EMBL" id="VUZ42540.1"/>
    </source>
</evidence>
<dbReference type="PANTHER" id="PTHR16019:SF5">
    <property type="entry name" value="BSD DOMAIN-CONTAINING PROTEIN 1"/>
    <property type="match status" value="1"/>
</dbReference>
<keyword evidence="3" id="KW-1185">Reference proteome</keyword>
<feature type="compositionally biased region" description="Basic and acidic residues" evidence="1">
    <location>
        <begin position="415"/>
        <end position="427"/>
    </location>
</feature>
<feature type="region of interest" description="Disordered" evidence="1">
    <location>
        <begin position="1"/>
        <end position="22"/>
    </location>
</feature>
<organism evidence="2 3">
    <name type="scientific">Hymenolepis diminuta</name>
    <name type="common">Rat tapeworm</name>
    <dbReference type="NCBI Taxonomy" id="6216"/>
    <lineage>
        <taxon>Eukaryota</taxon>
        <taxon>Metazoa</taxon>
        <taxon>Spiralia</taxon>
        <taxon>Lophotrochozoa</taxon>
        <taxon>Platyhelminthes</taxon>
        <taxon>Cestoda</taxon>
        <taxon>Eucestoda</taxon>
        <taxon>Cyclophyllidea</taxon>
        <taxon>Hymenolepididae</taxon>
        <taxon>Hymenolepis</taxon>
    </lineage>
</organism>
<reference evidence="2 3" key="1">
    <citation type="submission" date="2019-07" db="EMBL/GenBank/DDBJ databases">
        <authorList>
            <person name="Jastrzebski P J."/>
            <person name="Paukszto L."/>
            <person name="Jastrzebski P J."/>
        </authorList>
    </citation>
    <scope>NUCLEOTIDE SEQUENCE [LARGE SCALE GENOMIC DNA]</scope>
    <source>
        <strain evidence="2 3">WMS-il1</strain>
    </source>
</reference>
<proteinExistence type="predicted"/>